<dbReference type="InterPro" id="IPR014046">
    <property type="entry name" value="C-di-AMP_synthase"/>
</dbReference>
<dbReference type="HAMAP" id="MF_00838">
    <property type="entry name" value="DacB"/>
    <property type="match status" value="1"/>
</dbReference>
<dbReference type="RefSeq" id="WP_343251404.1">
    <property type="nucleotide sequence ID" value="NZ_HG937516.1"/>
</dbReference>
<protein>
    <recommendedName>
        <fullName evidence="10">Diadenylate cyclase</fullName>
        <shortName evidence="10">DAC</shortName>
        <ecNumber evidence="10">2.7.7.85</ecNumber>
    </recommendedName>
    <alternativeName>
        <fullName evidence="10">Cyclic-di-AMP synthase</fullName>
        <shortName evidence="10">c-di-AMP synthase</shortName>
    </alternativeName>
</protein>
<comment type="function">
    <text evidence="10">Catalyzes the condensation of 2 ATP molecules into cyclic di-AMP (c-di-AMP), a second messenger used to regulate differing processes in different bacteria.</text>
</comment>
<dbReference type="PANTHER" id="PTHR34185">
    <property type="entry name" value="DIADENYLATE CYCLASE"/>
    <property type="match status" value="1"/>
</dbReference>
<proteinExistence type="inferred from homology"/>
<keyword evidence="9 10" id="KW-0472">Membrane</keyword>
<evidence type="ECO:0000313" key="13">
    <source>
        <dbReference type="Proteomes" id="UP000261764"/>
    </source>
</evidence>
<dbReference type="GO" id="GO:0106408">
    <property type="term" value="F:diadenylate cyclase activity"/>
    <property type="evidence" value="ECO:0007669"/>
    <property type="project" value="UniProtKB-EC"/>
</dbReference>
<accession>A0A292IJB5</accession>
<keyword evidence="8 10" id="KW-1133">Transmembrane helix</keyword>
<evidence type="ECO:0000256" key="2">
    <source>
        <dbReference type="ARBA" id="ARBA00022475"/>
    </source>
</evidence>
<dbReference type="Gene3D" id="3.40.1700.10">
    <property type="entry name" value="DNA integrity scanning protein, DisA, N-terminal domain"/>
    <property type="match status" value="1"/>
</dbReference>
<dbReference type="EC" id="2.7.7.85" evidence="10"/>
<evidence type="ECO:0000256" key="5">
    <source>
        <dbReference type="ARBA" id="ARBA00022695"/>
    </source>
</evidence>
<comment type="catalytic activity">
    <reaction evidence="1 10">
        <text>2 ATP = 3',3'-c-di-AMP + 2 diphosphate</text>
        <dbReference type="Rhea" id="RHEA:35655"/>
        <dbReference type="ChEBI" id="CHEBI:30616"/>
        <dbReference type="ChEBI" id="CHEBI:33019"/>
        <dbReference type="ChEBI" id="CHEBI:71500"/>
        <dbReference type="EC" id="2.7.7.85"/>
    </reaction>
</comment>
<evidence type="ECO:0000313" key="12">
    <source>
        <dbReference type="EMBL" id="CDN40775.1"/>
    </source>
</evidence>
<dbReference type="NCBIfam" id="NF038327">
    <property type="entry name" value="c-di-AMP_CdaM"/>
    <property type="match status" value="1"/>
</dbReference>
<dbReference type="InterPro" id="IPR003390">
    <property type="entry name" value="DNA_integrity_scan_DisA_N"/>
</dbReference>
<organism evidence="12 13">
    <name type="scientific">Mycoplasma amphoriforme A39</name>
    <dbReference type="NCBI Taxonomy" id="572419"/>
    <lineage>
        <taxon>Bacteria</taxon>
        <taxon>Bacillati</taxon>
        <taxon>Mycoplasmatota</taxon>
        <taxon>Mollicutes</taxon>
        <taxon>Mycoplasmataceae</taxon>
        <taxon>Mycoplasma</taxon>
    </lineage>
</organism>
<dbReference type="KEGG" id="mamp:MAMA39_06580"/>
<feature type="transmembrane region" description="Helical" evidence="10">
    <location>
        <begin position="6"/>
        <end position="29"/>
    </location>
</feature>
<dbReference type="PIRSF" id="PIRSF004793">
    <property type="entry name" value="UCP004793"/>
    <property type="match status" value="1"/>
</dbReference>
<dbReference type="InterPro" id="IPR036888">
    <property type="entry name" value="DNA_integrity_DisA_N_sf"/>
</dbReference>
<keyword evidence="5 10" id="KW-0548">Nucleotidyltransferase</keyword>
<dbReference type="NCBIfam" id="TIGR00159">
    <property type="entry name" value="diadenylate cyclase CdaA"/>
    <property type="match status" value="1"/>
</dbReference>
<dbReference type="Proteomes" id="UP000261764">
    <property type="component" value="Chromosome I"/>
</dbReference>
<evidence type="ECO:0000256" key="1">
    <source>
        <dbReference type="ARBA" id="ARBA00000877"/>
    </source>
</evidence>
<keyword evidence="7 10" id="KW-0067">ATP-binding</keyword>
<keyword evidence="13" id="KW-1185">Reference proteome</keyword>
<dbReference type="GO" id="GO:0005524">
    <property type="term" value="F:ATP binding"/>
    <property type="evidence" value="ECO:0007669"/>
    <property type="project" value="UniProtKB-UniRule"/>
</dbReference>
<keyword evidence="6 10" id="KW-0547">Nucleotide-binding</keyword>
<comment type="similarity">
    <text evidence="10">Belongs to the adenylate cyclase family. DacB/CdaS subfamily.</text>
</comment>
<evidence type="ECO:0000256" key="7">
    <source>
        <dbReference type="ARBA" id="ARBA00022840"/>
    </source>
</evidence>
<evidence type="ECO:0000256" key="9">
    <source>
        <dbReference type="ARBA" id="ARBA00023136"/>
    </source>
</evidence>
<dbReference type="EMBL" id="HG937516">
    <property type="protein sequence ID" value="CDN40775.1"/>
    <property type="molecule type" value="Genomic_DNA"/>
</dbReference>
<comment type="subcellular location">
    <subcellularLocation>
        <location evidence="10">Cell membrane</location>
        <topology evidence="10">Single-pass membrane protein</topology>
    </subcellularLocation>
</comment>
<dbReference type="Pfam" id="PF02457">
    <property type="entry name" value="DAC"/>
    <property type="match status" value="1"/>
</dbReference>
<dbReference type="GO" id="GO:0004016">
    <property type="term" value="F:adenylate cyclase activity"/>
    <property type="evidence" value="ECO:0007669"/>
    <property type="project" value="UniProtKB-UniRule"/>
</dbReference>
<dbReference type="PANTHER" id="PTHR34185:SF1">
    <property type="entry name" value="DIADENYLATE CYCLASE"/>
    <property type="match status" value="1"/>
</dbReference>
<keyword evidence="2 10" id="KW-1003">Cell membrane</keyword>
<evidence type="ECO:0000256" key="3">
    <source>
        <dbReference type="ARBA" id="ARBA00022679"/>
    </source>
</evidence>
<dbReference type="PROSITE" id="PS51794">
    <property type="entry name" value="DAC"/>
    <property type="match status" value="1"/>
</dbReference>
<reference evidence="12 13" key="1">
    <citation type="journal article" date="2015" name="Clin. Infect. Dis.">
        <title>Genomic Investigations unmask Mycoplasma amphoriforme, a new respiratory pathogen.</title>
        <authorList>
            <person name="Gillespie S.H."/>
            <person name="Ling C.L."/>
            <person name="Oravcova K."/>
            <person name="Pinheiro M."/>
            <person name="Wells L."/>
            <person name="Bryant J.M."/>
            <person name="McHugh T.D."/>
            <person name="Bebear C."/>
            <person name="Webster D."/>
            <person name="Harris S.R."/>
            <person name="Seth-Smith H.M."/>
            <person name="Thomson N.R."/>
        </authorList>
    </citation>
    <scope>NUCLEOTIDE SEQUENCE [LARGE SCALE GENOMIC DNA]</scope>
    <source>
        <strain evidence="12 13">A39</strain>
    </source>
</reference>
<gene>
    <name evidence="10" type="primary">dacB</name>
    <name evidence="12" type="ORF">MAMA39_06580</name>
</gene>
<evidence type="ECO:0000256" key="6">
    <source>
        <dbReference type="ARBA" id="ARBA00022741"/>
    </source>
</evidence>
<evidence type="ECO:0000256" key="8">
    <source>
        <dbReference type="ARBA" id="ARBA00022989"/>
    </source>
</evidence>
<keyword evidence="3 10" id="KW-0808">Transferase</keyword>
<evidence type="ECO:0000259" key="11">
    <source>
        <dbReference type="PROSITE" id="PS51794"/>
    </source>
</evidence>
<name>A0A292IJB5_9MOLU</name>
<dbReference type="GO" id="GO:0005886">
    <property type="term" value="C:plasma membrane"/>
    <property type="evidence" value="ECO:0007669"/>
    <property type="project" value="UniProtKB-SubCell"/>
</dbReference>
<evidence type="ECO:0000256" key="4">
    <source>
        <dbReference type="ARBA" id="ARBA00022692"/>
    </source>
</evidence>
<dbReference type="AlphaFoldDB" id="A0A292IJB5"/>
<dbReference type="InterPro" id="IPR034701">
    <property type="entry name" value="CdaA"/>
</dbReference>
<comment type="subunit">
    <text evidence="10">Probably oligomerizes.</text>
</comment>
<feature type="domain" description="DAC" evidence="11">
    <location>
        <begin position="34"/>
        <end position="188"/>
    </location>
</feature>
<dbReference type="SUPFAM" id="SSF143597">
    <property type="entry name" value="YojJ-like"/>
    <property type="match status" value="1"/>
</dbReference>
<dbReference type="InterPro" id="IPR034693">
    <property type="entry name" value="CdaS"/>
</dbReference>
<evidence type="ECO:0000256" key="10">
    <source>
        <dbReference type="HAMAP-Rule" id="MF_00838"/>
    </source>
</evidence>
<sequence>MLTITDKLLIALLIIFLLAILTFVVFVIAKYRTYHSIFKFFKKFFKKNKEDSNRYDFYGNLSSSLVKLSTDKIGSIIAIERKDSLETYVNIGYKVVSDFSPEFIISIFYNKHSALHDGAIIVRNQNIVAISSYFPMTRQLLDVSYGARHRSAVGLSERTDSVIFVVSETTGKISVAQNGRIRRLSQNPDRLIDEISKVLTIPNKPKLKLMKKLKKQH</sequence>
<dbReference type="InterPro" id="IPR050338">
    <property type="entry name" value="DisA"/>
</dbReference>
<dbReference type="GO" id="GO:0006171">
    <property type="term" value="P:cAMP biosynthetic process"/>
    <property type="evidence" value="ECO:0007669"/>
    <property type="project" value="InterPro"/>
</dbReference>
<keyword evidence="4 10" id="KW-0812">Transmembrane</keyword>